<sequence>MLTPLSRLKAAFNAQKSSPNVEIHAGEVTDVCDLCGDESNPAVAQCRSIAEPVDRPGVLIRVPRAAVAKILEMAGSE</sequence>
<dbReference type="Proteomes" id="UP000464178">
    <property type="component" value="Chromosome"/>
</dbReference>
<dbReference type="RefSeq" id="WP_162673148.1">
    <property type="nucleotide sequence ID" value="NZ_LR593886.1"/>
</dbReference>
<organism evidence="1 2">
    <name type="scientific">Gemmata massiliana</name>
    <dbReference type="NCBI Taxonomy" id="1210884"/>
    <lineage>
        <taxon>Bacteria</taxon>
        <taxon>Pseudomonadati</taxon>
        <taxon>Planctomycetota</taxon>
        <taxon>Planctomycetia</taxon>
        <taxon>Gemmatales</taxon>
        <taxon>Gemmataceae</taxon>
        <taxon>Gemmata</taxon>
    </lineage>
</organism>
<protein>
    <submittedName>
        <fullName evidence="1">Uncharacterized protein</fullName>
    </submittedName>
</protein>
<gene>
    <name evidence="1" type="ORF">SOIL9_70560</name>
</gene>
<dbReference type="AlphaFoldDB" id="A0A6P2DMJ3"/>
<dbReference type="KEGG" id="gms:SOIL9_70560"/>
<evidence type="ECO:0000313" key="2">
    <source>
        <dbReference type="Proteomes" id="UP000464178"/>
    </source>
</evidence>
<accession>A0A6P2DMJ3</accession>
<evidence type="ECO:0000313" key="1">
    <source>
        <dbReference type="EMBL" id="VTS03818.1"/>
    </source>
</evidence>
<name>A0A6P2DMJ3_9BACT</name>
<proteinExistence type="predicted"/>
<reference evidence="1 2" key="1">
    <citation type="submission" date="2019-05" db="EMBL/GenBank/DDBJ databases">
        <authorList>
            <consortium name="Science for Life Laboratories"/>
        </authorList>
    </citation>
    <scope>NUCLEOTIDE SEQUENCE [LARGE SCALE GENOMIC DNA]</scope>
    <source>
        <strain evidence="1">Soil9</strain>
    </source>
</reference>
<keyword evidence="2" id="KW-1185">Reference proteome</keyword>
<dbReference type="EMBL" id="LR593886">
    <property type="protein sequence ID" value="VTS03818.1"/>
    <property type="molecule type" value="Genomic_DNA"/>
</dbReference>